<protein>
    <recommendedName>
        <fullName evidence="5">SOUL heme-binding protein</fullName>
    </recommendedName>
</protein>
<dbReference type="Gene3D" id="3.20.80.10">
    <property type="entry name" value="Regulatory factor, effector binding domain"/>
    <property type="match status" value="1"/>
</dbReference>
<feature type="compositionally biased region" description="Low complexity" evidence="2">
    <location>
        <begin position="400"/>
        <end position="411"/>
    </location>
</feature>
<dbReference type="Pfam" id="PF10184">
    <property type="entry name" value="DUF2358"/>
    <property type="match status" value="1"/>
</dbReference>
<evidence type="ECO:0008006" key="5">
    <source>
        <dbReference type="Google" id="ProtNLM"/>
    </source>
</evidence>
<gene>
    <name evidence="3" type="primary">PLEST008909</name>
    <name evidence="3" type="ORF">PLESTB_000308500</name>
</gene>
<dbReference type="Pfam" id="PF04832">
    <property type="entry name" value="SOUL"/>
    <property type="match status" value="1"/>
</dbReference>
<evidence type="ECO:0000313" key="3">
    <source>
        <dbReference type="EMBL" id="GLC49786.1"/>
    </source>
</evidence>
<dbReference type="InterPro" id="IPR011256">
    <property type="entry name" value="Reg_factor_effector_dom_sf"/>
</dbReference>
<dbReference type="SUPFAM" id="SSF54427">
    <property type="entry name" value="NTF2-like"/>
    <property type="match status" value="1"/>
</dbReference>
<dbReference type="InterPro" id="IPR006917">
    <property type="entry name" value="SOUL_heme-bd"/>
</dbReference>
<dbReference type="PANTHER" id="PTHR11220">
    <property type="entry name" value="HEME-BINDING PROTEIN-RELATED"/>
    <property type="match status" value="1"/>
</dbReference>
<accession>A0A9W6EZ60</accession>
<sequence length="421" mass="47646">MNLLSGRLHRLGEPNVRKMSARLSHRGPITARLPLARVASTSLGDVPVEELAFLEADANPEADAVLLRDAEARRQAFIMHDTCSFLASDLKMLFEKGEITESRYSPRIVFEDPITKYDTREGYVLNIRLLRALFNISFDLHSISVSGPDSVTARWTMEMEFWLLPWRPQLTFTGRTVYGVDPRSGTILSHTDFWDALERNAFLSLEGVQHVMRMFLQLQITPAIETPKYTVLKRFKEYEIRRYEPYLVAEAPTGGGAGPASGSGFADLARYLFGGNSAQLAMEMTTPVFNQVEPTSNSSVNMQFVMERRYSDVSSLPAPLDSRIGTRRQEGGVAAAIRFSGWPLDFEVVQSERLLRDLLIRDGYQPAPGYQLARYNDPSTPPALRRNEVLIRLTDFVWPEPQNTKQQQQQQLPPPPRPQLQ</sequence>
<dbReference type="Proteomes" id="UP001165080">
    <property type="component" value="Unassembled WGS sequence"/>
</dbReference>
<dbReference type="PANTHER" id="PTHR11220:SF50">
    <property type="entry name" value="SOUL HEME-BINDING FAMILY PROTEIN"/>
    <property type="match status" value="1"/>
</dbReference>
<evidence type="ECO:0000256" key="2">
    <source>
        <dbReference type="SAM" id="MobiDB-lite"/>
    </source>
</evidence>
<dbReference type="AlphaFoldDB" id="A0A9W6EZ60"/>
<feature type="compositionally biased region" description="Pro residues" evidence="2">
    <location>
        <begin position="412"/>
        <end position="421"/>
    </location>
</feature>
<dbReference type="SUPFAM" id="SSF55136">
    <property type="entry name" value="Probable bacterial effector-binding domain"/>
    <property type="match status" value="1"/>
</dbReference>
<evidence type="ECO:0000313" key="4">
    <source>
        <dbReference type="Proteomes" id="UP001165080"/>
    </source>
</evidence>
<dbReference type="FunFam" id="3.20.80.10:FF:000008">
    <property type="entry name" value="SOUL heme-binding protein"/>
    <property type="match status" value="1"/>
</dbReference>
<name>A0A9W6EZ60_9CHLO</name>
<dbReference type="EMBL" id="BRXU01000003">
    <property type="protein sequence ID" value="GLC49786.1"/>
    <property type="molecule type" value="Genomic_DNA"/>
</dbReference>
<organism evidence="3 4">
    <name type="scientific">Pleodorina starrii</name>
    <dbReference type="NCBI Taxonomy" id="330485"/>
    <lineage>
        <taxon>Eukaryota</taxon>
        <taxon>Viridiplantae</taxon>
        <taxon>Chlorophyta</taxon>
        <taxon>core chlorophytes</taxon>
        <taxon>Chlorophyceae</taxon>
        <taxon>CS clade</taxon>
        <taxon>Chlamydomonadales</taxon>
        <taxon>Volvocaceae</taxon>
        <taxon>Pleodorina</taxon>
    </lineage>
</organism>
<dbReference type="InterPro" id="IPR018790">
    <property type="entry name" value="DUF2358"/>
</dbReference>
<keyword evidence="4" id="KW-1185">Reference proteome</keyword>
<dbReference type="OrthoDB" id="44820at2759"/>
<feature type="region of interest" description="Disordered" evidence="2">
    <location>
        <begin position="400"/>
        <end position="421"/>
    </location>
</feature>
<proteinExistence type="inferred from homology"/>
<dbReference type="InterPro" id="IPR032710">
    <property type="entry name" value="NTF2-like_dom_sf"/>
</dbReference>
<comment type="caution">
    <text evidence="3">The sequence shown here is derived from an EMBL/GenBank/DDBJ whole genome shotgun (WGS) entry which is preliminary data.</text>
</comment>
<comment type="similarity">
    <text evidence="1">Belongs to the HEBP family.</text>
</comment>
<reference evidence="3 4" key="1">
    <citation type="journal article" date="2023" name="Commun. Biol.">
        <title>Reorganization of the ancestral sex-determining regions during the evolution of trioecy in Pleodorina starrii.</title>
        <authorList>
            <person name="Takahashi K."/>
            <person name="Suzuki S."/>
            <person name="Kawai-Toyooka H."/>
            <person name="Yamamoto K."/>
            <person name="Hamaji T."/>
            <person name="Ootsuki R."/>
            <person name="Yamaguchi H."/>
            <person name="Kawachi M."/>
            <person name="Higashiyama T."/>
            <person name="Nozaki H."/>
        </authorList>
    </citation>
    <scope>NUCLEOTIDE SEQUENCE [LARGE SCALE GENOMIC DNA]</scope>
    <source>
        <strain evidence="3 4">NIES-4479</strain>
    </source>
</reference>
<evidence type="ECO:0000256" key="1">
    <source>
        <dbReference type="ARBA" id="ARBA00009817"/>
    </source>
</evidence>